<evidence type="ECO:0000313" key="5">
    <source>
        <dbReference type="Proteomes" id="UP001316189"/>
    </source>
</evidence>
<reference evidence="4 5" key="1">
    <citation type="submission" date="2022-07" db="EMBL/GenBank/DDBJ databases">
        <title>Novel species in genus cellulomonas.</title>
        <authorList>
            <person name="Ye L."/>
        </authorList>
    </citation>
    <scope>NUCLEOTIDE SEQUENCE [LARGE SCALE GENOMIC DNA]</scope>
    <source>
        <strain evidence="5">zg-Y338</strain>
    </source>
</reference>
<evidence type="ECO:0000313" key="4">
    <source>
        <dbReference type="EMBL" id="UUI75965.1"/>
    </source>
</evidence>
<dbReference type="EMBL" id="CP101988">
    <property type="protein sequence ID" value="UUI75965.1"/>
    <property type="molecule type" value="Genomic_DNA"/>
</dbReference>
<dbReference type="Proteomes" id="UP001316189">
    <property type="component" value="Chromosome"/>
</dbReference>
<dbReference type="Pfam" id="PF00072">
    <property type="entry name" value="Response_reg"/>
    <property type="match status" value="1"/>
</dbReference>
<dbReference type="InterPro" id="IPR001789">
    <property type="entry name" value="Sig_transdc_resp-reg_receiver"/>
</dbReference>
<accession>A0ABY5KZK6</accession>
<dbReference type="SUPFAM" id="SSF52172">
    <property type="entry name" value="CheY-like"/>
    <property type="match status" value="1"/>
</dbReference>
<evidence type="ECO:0000256" key="2">
    <source>
        <dbReference type="PROSITE-ProRule" id="PRU00169"/>
    </source>
</evidence>
<organism evidence="4 5">
    <name type="scientific">Cellulomonas chengniuliangii</name>
    <dbReference type="NCBI Taxonomy" id="2968084"/>
    <lineage>
        <taxon>Bacteria</taxon>
        <taxon>Bacillati</taxon>
        <taxon>Actinomycetota</taxon>
        <taxon>Actinomycetes</taxon>
        <taxon>Micrococcales</taxon>
        <taxon>Cellulomonadaceae</taxon>
        <taxon>Cellulomonas</taxon>
    </lineage>
</organism>
<protein>
    <submittedName>
        <fullName evidence="4">Response regulator</fullName>
    </submittedName>
</protein>
<name>A0ABY5KZK6_9CELL</name>
<dbReference type="InterPro" id="IPR050595">
    <property type="entry name" value="Bact_response_regulator"/>
</dbReference>
<feature type="modified residue" description="4-aspartylphosphate" evidence="2">
    <location>
        <position position="52"/>
    </location>
</feature>
<dbReference type="InterPro" id="IPR011006">
    <property type="entry name" value="CheY-like_superfamily"/>
</dbReference>
<dbReference type="PROSITE" id="PS50110">
    <property type="entry name" value="RESPONSE_REGULATORY"/>
    <property type="match status" value="1"/>
</dbReference>
<dbReference type="SMART" id="SM00448">
    <property type="entry name" value="REC"/>
    <property type="match status" value="1"/>
</dbReference>
<dbReference type="PANTHER" id="PTHR44591">
    <property type="entry name" value="STRESS RESPONSE REGULATOR PROTEIN 1"/>
    <property type="match status" value="1"/>
</dbReference>
<keyword evidence="1 2" id="KW-0597">Phosphoprotein</keyword>
<evidence type="ECO:0000256" key="1">
    <source>
        <dbReference type="ARBA" id="ARBA00022553"/>
    </source>
</evidence>
<dbReference type="Gene3D" id="3.40.50.2300">
    <property type="match status" value="1"/>
</dbReference>
<keyword evidence="5" id="KW-1185">Reference proteome</keyword>
<sequence length="127" mass="14225">MRALVIDDSRTMRRIVSRILEPLGYEVTEAAHGQEALDLLTGGLEVDLACIDWNMPVMDGFTFVTEVRANRAWRDITLMMVTTESEQSQIVRALAAGAHEYLVKPFTPEALREKLALLGLLPLEDAR</sequence>
<evidence type="ECO:0000259" key="3">
    <source>
        <dbReference type="PROSITE" id="PS50110"/>
    </source>
</evidence>
<proteinExistence type="predicted"/>
<dbReference type="RefSeq" id="WP_227567915.1">
    <property type="nucleotide sequence ID" value="NZ_CP101988.1"/>
</dbReference>
<feature type="domain" description="Response regulatory" evidence="3">
    <location>
        <begin position="2"/>
        <end position="119"/>
    </location>
</feature>
<dbReference type="PANTHER" id="PTHR44591:SF3">
    <property type="entry name" value="RESPONSE REGULATORY DOMAIN-CONTAINING PROTEIN"/>
    <property type="match status" value="1"/>
</dbReference>
<gene>
    <name evidence="4" type="ORF">NP064_03405</name>
</gene>